<feature type="transmembrane region" description="Helical" evidence="7">
    <location>
        <begin position="418"/>
        <end position="434"/>
    </location>
</feature>
<dbReference type="Gene3D" id="3.40.30.10">
    <property type="entry name" value="Glutaredoxin"/>
    <property type="match status" value="1"/>
</dbReference>
<feature type="transmembrane region" description="Helical" evidence="7">
    <location>
        <begin position="272"/>
        <end position="292"/>
    </location>
</feature>
<feature type="transmembrane region" description="Helical" evidence="7">
    <location>
        <begin position="193"/>
        <end position="226"/>
    </location>
</feature>
<feature type="transmembrane region" description="Helical" evidence="7">
    <location>
        <begin position="238"/>
        <end position="260"/>
    </location>
</feature>
<keyword evidence="8" id="KW-0732">Signal</keyword>
<dbReference type="Pfam" id="PF02683">
    <property type="entry name" value="DsbD_TM"/>
    <property type="match status" value="1"/>
</dbReference>
<proteinExistence type="predicted"/>
<dbReference type="InterPro" id="IPR036929">
    <property type="entry name" value="DsbDN_sf"/>
</dbReference>
<dbReference type="InterPro" id="IPR028250">
    <property type="entry name" value="DsbDN"/>
</dbReference>
<dbReference type="RefSeq" id="WP_112139900.1">
    <property type="nucleotide sequence ID" value="NZ_CP016181.1"/>
</dbReference>
<keyword evidence="5 7" id="KW-1133">Transmembrane helix</keyword>
<dbReference type="GO" id="GO:0015035">
    <property type="term" value="F:protein-disulfide reductase activity"/>
    <property type="evidence" value="ECO:0007669"/>
    <property type="project" value="TreeGrafter"/>
</dbReference>
<dbReference type="GO" id="GO:0045454">
    <property type="term" value="P:cell redox homeostasis"/>
    <property type="evidence" value="ECO:0007669"/>
    <property type="project" value="TreeGrafter"/>
</dbReference>
<evidence type="ECO:0000256" key="6">
    <source>
        <dbReference type="ARBA" id="ARBA00023136"/>
    </source>
</evidence>
<accession>A0A2Z4PVG3</accession>
<dbReference type="InterPro" id="IPR036249">
    <property type="entry name" value="Thioredoxin-like_sf"/>
</dbReference>
<feature type="signal peptide" evidence="8">
    <location>
        <begin position="1"/>
        <end position="18"/>
    </location>
</feature>
<evidence type="ECO:0000259" key="9">
    <source>
        <dbReference type="PROSITE" id="PS51352"/>
    </source>
</evidence>
<dbReference type="GO" id="GO:0005886">
    <property type="term" value="C:plasma membrane"/>
    <property type="evidence" value="ECO:0007669"/>
    <property type="project" value="UniProtKB-SubCell"/>
</dbReference>
<evidence type="ECO:0000313" key="10">
    <source>
        <dbReference type="EMBL" id="AWY01407.1"/>
    </source>
</evidence>
<sequence>MRLLALLFLLTLHSTSQAFTFAPTTSLSQPDFLPVEQAFQLSISAPKDGKMLATWQISDGYYLYQEQFSLSGEQADNLHFSAFPVGENKQDAYYGDVTVYRHQLTLPIYYDIKLAAGTQINGFLSYQGCADKGLCYAPQKMPIQFIVPALSSEAPKSLLASQFSNTSTPSKDNLVLPSEAQSVTQLLQTSSPWITLTVLFGLGLLLSFTPCVLPMVPIVSAIVIGTRHSKLGAFYYSLVYVLAMALTYAAIGGLVGIFGTQLNLQAQLQNPALLIISALLFVVLALAMFGVYELRLPTAWQQRLQMTSKPSDSAWKSSISIFLAGVFSTLIVSPCVSAPLAGTLLYISSQGDAWYGAMMLFIMALGMGVPLLLVGLFGPKVLPKSGEWLHDIKVFMGFALLTMSIWLITRWLPVSSHLYLWSLLALAVSSYFIHRAHHVSSHPFRWFLALGFFLLGTTEFIGGLTGSSSPLQPLKKLSSTSTHINEDIRVFDATITSLVELDAIIASQDSRPIVLDLYADWCISCKVLEEMFVSAEVLPRLDKVRLIRVDVTENSINNQALMKQFNLFGPPSLVFLDTEGKERKELSLMGEPTKRSLIDRLDTITHQ</sequence>
<name>A0A2Z4PVG3_9GAMM</name>
<organism evidence="10 11">
    <name type="scientific">Marinomonas primoryensis</name>
    <dbReference type="NCBI Taxonomy" id="178399"/>
    <lineage>
        <taxon>Bacteria</taxon>
        <taxon>Pseudomonadati</taxon>
        <taxon>Pseudomonadota</taxon>
        <taxon>Gammaproteobacteria</taxon>
        <taxon>Oceanospirillales</taxon>
        <taxon>Oceanospirillaceae</taxon>
        <taxon>Marinomonas</taxon>
    </lineage>
</organism>
<evidence type="ECO:0000256" key="1">
    <source>
        <dbReference type="ARBA" id="ARBA00004651"/>
    </source>
</evidence>
<dbReference type="GO" id="GO:0017004">
    <property type="term" value="P:cytochrome complex assembly"/>
    <property type="evidence" value="ECO:0007669"/>
    <property type="project" value="UniProtKB-KW"/>
</dbReference>
<dbReference type="SUPFAM" id="SSF52833">
    <property type="entry name" value="Thioredoxin-like"/>
    <property type="match status" value="1"/>
</dbReference>
<evidence type="ECO:0000313" key="11">
    <source>
        <dbReference type="Proteomes" id="UP000249898"/>
    </source>
</evidence>
<feature type="domain" description="Thioredoxin" evidence="9">
    <location>
        <begin position="468"/>
        <end position="606"/>
    </location>
</feature>
<evidence type="ECO:0000256" key="3">
    <source>
        <dbReference type="ARBA" id="ARBA00022692"/>
    </source>
</evidence>
<dbReference type="Pfam" id="PF11412">
    <property type="entry name" value="DsbD_N"/>
    <property type="match status" value="1"/>
</dbReference>
<evidence type="ECO:0000256" key="4">
    <source>
        <dbReference type="ARBA" id="ARBA00022748"/>
    </source>
</evidence>
<feature type="transmembrane region" description="Helical" evidence="7">
    <location>
        <begin position="353"/>
        <end position="374"/>
    </location>
</feature>
<feature type="transmembrane region" description="Helical" evidence="7">
    <location>
        <begin position="394"/>
        <end position="412"/>
    </location>
</feature>
<dbReference type="InterPro" id="IPR013766">
    <property type="entry name" value="Thioredoxin_domain"/>
</dbReference>
<dbReference type="EMBL" id="CP016181">
    <property type="protein sequence ID" value="AWY01407.1"/>
    <property type="molecule type" value="Genomic_DNA"/>
</dbReference>
<feature type="chain" id="PRO_5016392203" evidence="8">
    <location>
        <begin position="19"/>
        <end position="607"/>
    </location>
</feature>
<dbReference type="Pfam" id="PF13899">
    <property type="entry name" value="Thioredoxin_7"/>
    <property type="match status" value="1"/>
</dbReference>
<dbReference type="Proteomes" id="UP000249898">
    <property type="component" value="Chromosome"/>
</dbReference>
<keyword evidence="2" id="KW-1003">Cell membrane</keyword>
<keyword evidence="6 7" id="KW-0472">Membrane</keyword>
<feature type="transmembrane region" description="Helical" evidence="7">
    <location>
        <begin position="313"/>
        <end position="333"/>
    </location>
</feature>
<evidence type="ECO:0000256" key="2">
    <source>
        <dbReference type="ARBA" id="ARBA00022475"/>
    </source>
</evidence>
<evidence type="ECO:0000256" key="7">
    <source>
        <dbReference type="SAM" id="Phobius"/>
    </source>
</evidence>
<comment type="subcellular location">
    <subcellularLocation>
        <location evidence="1">Cell membrane</location>
        <topology evidence="1">Multi-pass membrane protein</topology>
    </subcellularLocation>
</comment>
<dbReference type="AlphaFoldDB" id="A0A2Z4PVG3"/>
<dbReference type="Gene3D" id="2.60.40.1250">
    <property type="entry name" value="Thiol:disulfide interchange protein DsbD, N-terminal domain"/>
    <property type="match status" value="1"/>
</dbReference>
<evidence type="ECO:0000256" key="8">
    <source>
        <dbReference type="SAM" id="SignalP"/>
    </source>
</evidence>
<keyword evidence="4" id="KW-0201">Cytochrome c-type biogenesis</keyword>
<keyword evidence="3 7" id="KW-0812">Transmembrane</keyword>
<evidence type="ECO:0000256" key="5">
    <source>
        <dbReference type="ARBA" id="ARBA00022989"/>
    </source>
</evidence>
<reference evidence="10 11" key="1">
    <citation type="submission" date="2016-06" db="EMBL/GenBank/DDBJ databases">
        <title>The sequenced genome of the ice-adhering bacterium Marinomonas primoryensis, from Antarctica.</title>
        <authorList>
            <person name="Graham L."/>
            <person name="Vance T.D.R."/>
            <person name="Davies P.L."/>
        </authorList>
    </citation>
    <scope>NUCLEOTIDE SEQUENCE [LARGE SCALE GENOMIC DNA]</scope>
    <source>
        <strain evidence="10 11">AceL</strain>
    </source>
</reference>
<dbReference type="PANTHER" id="PTHR32234:SF0">
    <property type="entry name" value="THIOL:DISULFIDE INTERCHANGE PROTEIN DSBD"/>
    <property type="match status" value="1"/>
</dbReference>
<gene>
    <name evidence="10" type="ORF">A8139_16670</name>
</gene>
<dbReference type="InterPro" id="IPR003834">
    <property type="entry name" value="Cyt_c_assmbl_TM_dom"/>
</dbReference>
<dbReference type="PANTHER" id="PTHR32234">
    <property type="entry name" value="THIOL:DISULFIDE INTERCHANGE PROTEIN DSBD"/>
    <property type="match status" value="1"/>
</dbReference>
<dbReference type="SUPFAM" id="SSF74863">
    <property type="entry name" value="Thiol:disulfide interchange protein DsbD, N-terminal domain (DsbD-alpha)"/>
    <property type="match status" value="1"/>
</dbReference>
<dbReference type="OrthoDB" id="9811036at2"/>
<protein>
    <submittedName>
        <fullName evidence="10">Cytochrome C biogenesis protein</fullName>
    </submittedName>
</protein>
<dbReference type="NCBIfam" id="NF001419">
    <property type="entry name" value="PRK00293.1"/>
    <property type="match status" value="1"/>
</dbReference>
<feature type="transmembrane region" description="Helical" evidence="7">
    <location>
        <begin position="446"/>
        <end position="466"/>
    </location>
</feature>
<dbReference type="PROSITE" id="PS51352">
    <property type="entry name" value="THIOREDOXIN_2"/>
    <property type="match status" value="1"/>
</dbReference>